<reference evidence="2" key="1">
    <citation type="journal article" date="2019" name="Int. J. Syst. Evol. Microbiol.">
        <title>The Global Catalogue of Microorganisms (GCM) 10K type strain sequencing project: providing services to taxonomists for standard genome sequencing and annotation.</title>
        <authorList>
            <consortium name="The Broad Institute Genomics Platform"/>
            <consortium name="The Broad Institute Genome Sequencing Center for Infectious Disease"/>
            <person name="Wu L."/>
            <person name="Ma J."/>
        </authorList>
    </citation>
    <scope>NUCLEOTIDE SEQUENCE [LARGE SCALE GENOMIC DNA]</scope>
    <source>
        <strain evidence="2">CGMCC 1.10188</strain>
    </source>
</reference>
<evidence type="ECO:0000313" key="1">
    <source>
        <dbReference type="EMBL" id="GGB23394.1"/>
    </source>
</evidence>
<dbReference type="Proteomes" id="UP000603352">
    <property type="component" value="Unassembled WGS sequence"/>
</dbReference>
<proteinExistence type="predicted"/>
<gene>
    <name evidence="1" type="ORF">GCM10011505_00760</name>
</gene>
<dbReference type="RefSeq" id="WP_188573971.1">
    <property type="nucleotide sequence ID" value="NZ_BMDZ01000001.1"/>
</dbReference>
<protein>
    <submittedName>
        <fullName evidence="1">Uncharacterized protein</fullName>
    </submittedName>
</protein>
<accession>A0ABQ1I9X7</accession>
<dbReference type="EMBL" id="BMDZ01000001">
    <property type="protein sequence ID" value="GGB23394.1"/>
    <property type="molecule type" value="Genomic_DNA"/>
</dbReference>
<sequence>MKAKILDVEALRAISPMALSAFARSEGWSRTESYGAHADVYAGPDHPEVILPRTDQLADYAAVMSRLIGVFAAHTGRDELAIYRDLVGADRDVVRVRAVGTSDDGSIPLDAGVRIIEKARDMLLAAACAVNAPQSIYRAGANRQALEYMSRVKLGQTEHGSFVVTMLAPVPPSLPPAQAPLSADWLTLEDEPVERQVTRRLMTALRASRTAAELALSGDSRAFEDAVSAGVSANLCEAVAGLIEQSQRLDISLTWARTRPIAERQCQVTFSRNDADILKEAARTFHMRAPRPDVKLYGTVHSLKRDQDDIDGVVTLKAIIDDKTRSVSAVLDPVNYSVAVQAHDAQTQVIVTGDLQRNGARWHLTNASVIPLPTDADTD</sequence>
<evidence type="ECO:0000313" key="2">
    <source>
        <dbReference type="Proteomes" id="UP000603352"/>
    </source>
</evidence>
<keyword evidence="2" id="KW-1185">Reference proteome</keyword>
<name>A0ABQ1I9X7_9PROT</name>
<comment type="caution">
    <text evidence="1">The sequence shown here is derived from an EMBL/GenBank/DDBJ whole genome shotgun (WGS) entry which is preliminary data.</text>
</comment>
<organism evidence="1 2">
    <name type="scientific">Tistrella bauzanensis</name>
    <dbReference type="NCBI Taxonomy" id="657419"/>
    <lineage>
        <taxon>Bacteria</taxon>
        <taxon>Pseudomonadati</taxon>
        <taxon>Pseudomonadota</taxon>
        <taxon>Alphaproteobacteria</taxon>
        <taxon>Geminicoccales</taxon>
        <taxon>Geminicoccaceae</taxon>
        <taxon>Tistrella</taxon>
    </lineage>
</organism>